<dbReference type="CDD" id="cd14014">
    <property type="entry name" value="STKc_PknB_like"/>
    <property type="match status" value="1"/>
</dbReference>
<reference evidence="6 7" key="1">
    <citation type="submission" date="2019-02" db="EMBL/GenBank/DDBJ databases">
        <title>Deep-cultivation of Planctomycetes and their phenomic and genomic characterization uncovers novel biology.</title>
        <authorList>
            <person name="Wiegand S."/>
            <person name="Jogler M."/>
            <person name="Boedeker C."/>
            <person name="Pinto D."/>
            <person name="Vollmers J."/>
            <person name="Rivas-Marin E."/>
            <person name="Kohn T."/>
            <person name="Peeters S.H."/>
            <person name="Heuer A."/>
            <person name="Rast P."/>
            <person name="Oberbeckmann S."/>
            <person name="Bunk B."/>
            <person name="Jeske O."/>
            <person name="Meyerdierks A."/>
            <person name="Storesund J.E."/>
            <person name="Kallscheuer N."/>
            <person name="Luecker S."/>
            <person name="Lage O.M."/>
            <person name="Pohl T."/>
            <person name="Merkel B.J."/>
            <person name="Hornburger P."/>
            <person name="Mueller R.-W."/>
            <person name="Bruemmer F."/>
            <person name="Labrenz M."/>
            <person name="Spormann A.M."/>
            <person name="Op den Camp H."/>
            <person name="Overmann J."/>
            <person name="Amann R."/>
            <person name="Jetten M.S.M."/>
            <person name="Mascher T."/>
            <person name="Medema M.H."/>
            <person name="Devos D.P."/>
            <person name="Kaster A.-K."/>
            <person name="Ovreas L."/>
            <person name="Rohde M."/>
            <person name="Galperin M.Y."/>
            <person name="Jogler C."/>
        </authorList>
    </citation>
    <scope>NUCLEOTIDE SEQUENCE [LARGE SCALE GENOMIC DNA]</scope>
    <source>
        <strain evidence="6 7">Pla85_3_4</strain>
    </source>
</reference>
<evidence type="ECO:0000256" key="2">
    <source>
        <dbReference type="ARBA" id="ARBA00022741"/>
    </source>
</evidence>
<dbReference type="PROSITE" id="PS00108">
    <property type="entry name" value="PROTEIN_KINASE_ST"/>
    <property type="match status" value="1"/>
</dbReference>
<dbReference type="PANTHER" id="PTHR43289">
    <property type="entry name" value="MITOGEN-ACTIVATED PROTEIN KINASE KINASE KINASE 20-RELATED"/>
    <property type="match status" value="1"/>
</dbReference>
<dbReference type="GO" id="GO:0005524">
    <property type="term" value="F:ATP binding"/>
    <property type="evidence" value="ECO:0007669"/>
    <property type="project" value="UniProtKB-KW"/>
</dbReference>
<keyword evidence="3 6" id="KW-0418">Kinase</keyword>
<dbReference type="SMART" id="SM00028">
    <property type="entry name" value="TPR"/>
    <property type="match status" value="7"/>
</dbReference>
<sequence length="1172" mass="127690">MPIVSADRNLLFGVFALQLDFIDRDQLVHGMNAWVLDKSRSLGDLLVEKGQLHPEDCRALETLIDAHLRRHGGRTEDSLAALQDSSGEVAGLSQELLAIDDDELRSCAQAMAVLESSSPLAEQHTLSEQDLPPDALQVGVSTSTGERFLVLRPHAKGGLGQVLIARDRELAREVALKEIQDKFADDEGSRQQFLLEAEITGSLEHPGVVPVYGLGRYPNGRPYYAMRFIQGESLRSAADRFHSAEGWSARPGERRVELRKLLNHFIDVCNVIEYAFSRNVLHRDLKPDNIMLGKYGETLVVDWGLAARIGPTAPIRTSTRPVGTPAYMSPEQADMERDSLTIASDIYCLGATLYYLLTGSAPLTDRTWGEVLEKARQGKFRRPREVQPETPRSLEAICLKAMSLNPDDRYATPASLASDIEHWLADEPVAAFREPIWQSALRWGRRHRTLAATAAALLVTATAALGIGLVVVKQEQLRTEGQRQTAVAARQMADRNAAEARVAQELAEAEARRADRQSALALSALKTMVFDLQIKLKDVPAAHRVRRDLLHTAIDRLRQVAGNLETDAEANHSLVWAHLDLGDIFLKAGSVDEGDWTRQALELYERGNAIAAQLAEQRQDPQTLHDLALSLDKLGDVRLALGDAGAAETFYRRGLVINQQRKAASPGDVAAAQDLAVSHNNLGDVKLRLGDVSAARAEYAVSLEIARQLAQAEPGNPEARRNLSVSYDRLGAVNVELGSLPAARDAYLQSLEINRQRALGEPDNIKVRIDLAVAHHHVGDVNLQLDRGEQALESFRESLAICESLIAADPDNTEARRMLSVSHQRMGNALMQQGELELAKSHFEKCQQRNQATAEADPANTVAQRDLAVAHEKLGDVNLALRDAAAALAHYQQMFALAEKLAAADPADTQAQGDLAIAHSKMGDAYADQDQLESARQSHQAALQISQQLAAADPANLQTQADLAAARGRLGFLESRDFAFQAAAEHFAAGVALLESLENQNKLEDYPLFQEWLSEQREMARFCREADRVLADVAVAAEASPGEAGSLLSLRLAAMLRRGDAMEVARTAQALGELAERPPAEGSLAPVTLLLQAVQGSAAAAALLRGDHLLAELPEAGAKQHQAMVDQVVHWLSIAKDRGALSDAAVRVGLRQDPALQSLLELPAVAAFFPEK</sequence>
<dbReference type="Proteomes" id="UP000317648">
    <property type="component" value="Chromosome"/>
</dbReference>
<dbReference type="Pfam" id="PF13181">
    <property type="entry name" value="TPR_8"/>
    <property type="match status" value="1"/>
</dbReference>
<dbReference type="AlphaFoldDB" id="A0A518E3N1"/>
<dbReference type="EC" id="2.7.11.1" evidence="6"/>
<accession>A0A518E3N1</accession>
<keyword evidence="4" id="KW-0067">ATP-binding</keyword>
<dbReference type="InterPro" id="IPR011990">
    <property type="entry name" value="TPR-like_helical_dom_sf"/>
</dbReference>
<dbReference type="EMBL" id="CP036433">
    <property type="protein sequence ID" value="QDU98706.1"/>
    <property type="molecule type" value="Genomic_DNA"/>
</dbReference>
<evidence type="ECO:0000313" key="6">
    <source>
        <dbReference type="EMBL" id="QDU98706.1"/>
    </source>
</evidence>
<dbReference type="PROSITE" id="PS50011">
    <property type="entry name" value="PROTEIN_KINASE_DOM"/>
    <property type="match status" value="1"/>
</dbReference>
<name>A0A518E3N1_9BACT</name>
<dbReference type="RefSeq" id="WP_145058174.1">
    <property type="nucleotide sequence ID" value="NZ_CP036433.1"/>
</dbReference>
<dbReference type="Gene3D" id="1.10.510.10">
    <property type="entry name" value="Transferase(Phosphotransferase) domain 1"/>
    <property type="match status" value="1"/>
</dbReference>
<dbReference type="KEGG" id="lcre:Pla8534_65790"/>
<dbReference type="Gene3D" id="3.30.200.20">
    <property type="entry name" value="Phosphorylase Kinase, domain 1"/>
    <property type="match status" value="1"/>
</dbReference>
<evidence type="ECO:0000256" key="3">
    <source>
        <dbReference type="ARBA" id="ARBA00022777"/>
    </source>
</evidence>
<dbReference type="Gene3D" id="1.25.40.10">
    <property type="entry name" value="Tetratricopeptide repeat domain"/>
    <property type="match status" value="3"/>
</dbReference>
<dbReference type="SUPFAM" id="SSF56112">
    <property type="entry name" value="Protein kinase-like (PK-like)"/>
    <property type="match status" value="1"/>
</dbReference>
<keyword evidence="1 6" id="KW-0808">Transferase</keyword>
<organism evidence="6 7">
    <name type="scientific">Lignipirellula cremea</name>
    <dbReference type="NCBI Taxonomy" id="2528010"/>
    <lineage>
        <taxon>Bacteria</taxon>
        <taxon>Pseudomonadati</taxon>
        <taxon>Planctomycetota</taxon>
        <taxon>Planctomycetia</taxon>
        <taxon>Pirellulales</taxon>
        <taxon>Pirellulaceae</taxon>
        <taxon>Lignipirellula</taxon>
    </lineage>
</organism>
<evidence type="ECO:0000313" key="7">
    <source>
        <dbReference type="Proteomes" id="UP000317648"/>
    </source>
</evidence>
<dbReference type="InterPro" id="IPR000719">
    <property type="entry name" value="Prot_kinase_dom"/>
</dbReference>
<gene>
    <name evidence="6" type="primary">pknD_6</name>
    <name evidence="6" type="ORF">Pla8534_65790</name>
</gene>
<keyword evidence="7" id="KW-1185">Reference proteome</keyword>
<dbReference type="InterPro" id="IPR019734">
    <property type="entry name" value="TPR_rpt"/>
</dbReference>
<dbReference type="InterPro" id="IPR008271">
    <property type="entry name" value="Ser/Thr_kinase_AS"/>
</dbReference>
<protein>
    <submittedName>
        <fullName evidence="6">Serine/threonine-protein kinase PknD</fullName>
        <ecNumber evidence="6">2.7.11.1</ecNumber>
    </submittedName>
</protein>
<evidence type="ECO:0000256" key="4">
    <source>
        <dbReference type="ARBA" id="ARBA00022840"/>
    </source>
</evidence>
<feature type="domain" description="Protein kinase" evidence="5">
    <location>
        <begin position="148"/>
        <end position="424"/>
    </location>
</feature>
<dbReference type="SMART" id="SM00220">
    <property type="entry name" value="S_TKc"/>
    <property type="match status" value="1"/>
</dbReference>
<dbReference type="Pfam" id="PF00069">
    <property type="entry name" value="Pkinase"/>
    <property type="match status" value="1"/>
</dbReference>
<keyword evidence="2" id="KW-0547">Nucleotide-binding</keyword>
<evidence type="ECO:0000259" key="5">
    <source>
        <dbReference type="PROSITE" id="PS50011"/>
    </source>
</evidence>
<evidence type="ECO:0000256" key="1">
    <source>
        <dbReference type="ARBA" id="ARBA00022679"/>
    </source>
</evidence>
<dbReference type="SUPFAM" id="SSF48452">
    <property type="entry name" value="TPR-like"/>
    <property type="match status" value="3"/>
</dbReference>
<dbReference type="PANTHER" id="PTHR43289:SF6">
    <property type="entry name" value="SERINE_THREONINE-PROTEIN KINASE NEKL-3"/>
    <property type="match status" value="1"/>
</dbReference>
<dbReference type="InterPro" id="IPR011009">
    <property type="entry name" value="Kinase-like_dom_sf"/>
</dbReference>
<proteinExistence type="predicted"/>
<dbReference type="GO" id="GO:0004674">
    <property type="term" value="F:protein serine/threonine kinase activity"/>
    <property type="evidence" value="ECO:0007669"/>
    <property type="project" value="UniProtKB-EC"/>
</dbReference>
<dbReference type="OrthoDB" id="6111975at2"/>